<sequence>MSKVLMGVKHHLAFVTINREEQLNFFDYETLVELKNIVEGIKLRAYSYSKKN</sequence>
<proteinExistence type="predicted"/>
<evidence type="ECO:0000313" key="2">
    <source>
        <dbReference type="Proteomes" id="UP001368328"/>
    </source>
</evidence>
<evidence type="ECO:0000313" key="1">
    <source>
        <dbReference type="EMBL" id="WXB88332.1"/>
    </source>
</evidence>
<keyword evidence="2" id="KW-1185">Reference proteome</keyword>
<name>A0ABZ2MSJ8_9BACI</name>
<evidence type="ECO:0008006" key="3">
    <source>
        <dbReference type="Google" id="ProtNLM"/>
    </source>
</evidence>
<dbReference type="RefSeq" id="WP_338787222.1">
    <property type="nucleotide sequence ID" value="NZ_CP147403.1"/>
</dbReference>
<protein>
    <recommendedName>
        <fullName evidence="3">Transposase</fullName>
    </recommendedName>
</protein>
<dbReference type="EMBL" id="CP147403">
    <property type="protein sequence ID" value="WXB88332.1"/>
    <property type="molecule type" value="Genomic_DNA"/>
</dbReference>
<dbReference type="SUPFAM" id="SSF52096">
    <property type="entry name" value="ClpP/crotonase"/>
    <property type="match status" value="1"/>
</dbReference>
<dbReference type="Proteomes" id="UP001368328">
    <property type="component" value="Chromosome"/>
</dbReference>
<organism evidence="1 2">
    <name type="scientific">Metabacillus rhizosphaerae</name>
    <dbReference type="NCBI Taxonomy" id="3117747"/>
    <lineage>
        <taxon>Bacteria</taxon>
        <taxon>Bacillati</taxon>
        <taxon>Bacillota</taxon>
        <taxon>Bacilli</taxon>
        <taxon>Bacillales</taxon>
        <taxon>Bacillaceae</taxon>
        <taxon>Metabacillus</taxon>
    </lineage>
</organism>
<gene>
    <name evidence="1" type="ORF">WCV66_24545</name>
</gene>
<accession>A0ABZ2MSJ8</accession>
<reference evidence="1 2" key="1">
    <citation type="submission" date="2024-02" db="EMBL/GenBank/DDBJ databases">
        <title>Seven novel Bacillus-like species.</title>
        <authorList>
            <person name="Liu G."/>
        </authorList>
    </citation>
    <scope>NUCLEOTIDE SEQUENCE [LARGE SCALE GENOMIC DNA]</scope>
    <source>
        <strain evidence="1 2">FJAT-53654</strain>
    </source>
</reference>
<dbReference type="InterPro" id="IPR029045">
    <property type="entry name" value="ClpP/crotonase-like_dom_sf"/>
</dbReference>